<gene>
    <name evidence="1" type="ORF">DOTSEDRAFT_22865</name>
</gene>
<dbReference type="HOGENOM" id="CLU_1660716_0_0_1"/>
<keyword evidence="2" id="KW-1185">Reference proteome</keyword>
<evidence type="ECO:0000313" key="1">
    <source>
        <dbReference type="EMBL" id="EME46844.1"/>
    </source>
</evidence>
<dbReference type="AlphaFoldDB" id="N1PX92"/>
<reference evidence="1 2" key="2">
    <citation type="journal article" date="2012" name="PLoS Pathog.">
        <title>Diverse lifestyles and strategies of plant pathogenesis encoded in the genomes of eighteen Dothideomycetes fungi.</title>
        <authorList>
            <person name="Ohm R.A."/>
            <person name="Feau N."/>
            <person name="Henrissat B."/>
            <person name="Schoch C.L."/>
            <person name="Horwitz B.A."/>
            <person name="Barry K.W."/>
            <person name="Condon B.J."/>
            <person name="Copeland A.C."/>
            <person name="Dhillon B."/>
            <person name="Glaser F."/>
            <person name="Hesse C.N."/>
            <person name="Kosti I."/>
            <person name="LaButti K."/>
            <person name="Lindquist E.A."/>
            <person name="Lucas S."/>
            <person name="Salamov A.A."/>
            <person name="Bradshaw R.E."/>
            <person name="Ciuffetti L."/>
            <person name="Hamelin R.C."/>
            <person name="Kema G.H.J."/>
            <person name="Lawrence C."/>
            <person name="Scott J.A."/>
            <person name="Spatafora J.W."/>
            <person name="Turgeon B.G."/>
            <person name="de Wit P.J.G.M."/>
            <person name="Zhong S."/>
            <person name="Goodwin S.B."/>
            <person name="Grigoriev I.V."/>
        </authorList>
    </citation>
    <scope>NUCLEOTIDE SEQUENCE [LARGE SCALE GENOMIC DNA]</scope>
    <source>
        <strain evidence="2">NZE10 / CBS 128990</strain>
    </source>
</reference>
<dbReference type="Proteomes" id="UP000016933">
    <property type="component" value="Unassembled WGS sequence"/>
</dbReference>
<sequence>MSRHFTPIDLVAQHFTPRVCLSTHLSALRFPGELEVICHDNEENDIIGEELAVYVEGLANVPQTAAPLFWQAATVQANFTDTASRDMRPISEVAALSRTAASLVRRKAEQAAARALKAMPVLSPARHEDNANNIKDRSTSILRKFTFTTPSFIALNEFL</sequence>
<proteinExistence type="predicted"/>
<evidence type="ECO:0000313" key="2">
    <source>
        <dbReference type="Proteomes" id="UP000016933"/>
    </source>
</evidence>
<organism evidence="1 2">
    <name type="scientific">Dothistroma septosporum (strain NZE10 / CBS 128990)</name>
    <name type="common">Red band needle blight fungus</name>
    <name type="synonym">Mycosphaerella pini</name>
    <dbReference type="NCBI Taxonomy" id="675120"/>
    <lineage>
        <taxon>Eukaryota</taxon>
        <taxon>Fungi</taxon>
        <taxon>Dikarya</taxon>
        <taxon>Ascomycota</taxon>
        <taxon>Pezizomycotina</taxon>
        <taxon>Dothideomycetes</taxon>
        <taxon>Dothideomycetidae</taxon>
        <taxon>Mycosphaerellales</taxon>
        <taxon>Mycosphaerellaceae</taxon>
        <taxon>Dothistroma</taxon>
    </lineage>
</organism>
<accession>N1PX92</accession>
<name>N1PX92_DOTSN</name>
<protein>
    <submittedName>
        <fullName evidence="1">Uncharacterized protein</fullName>
    </submittedName>
</protein>
<dbReference type="EMBL" id="KB446537">
    <property type="protein sequence ID" value="EME46844.1"/>
    <property type="molecule type" value="Genomic_DNA"/>
</dbReference>
<reference evidence="2" key="1">
    <citation type="journal article" date="2012" name="PLoS Genet.">
        <title>The genomes of the fungal plant pathogens Cladosporium fulvum and Dothistroma septosporum reveal adaptation to different hosts and lifestyles but also signatures of common ancestry.</title>
        <authorList>
            <person name="de Wit P.J.G.M."/>
            <person name="van der Burgt A."/>
            <person name="Oekmen B."/>
            <person name="Stergiopoulos I."/>
            <person name="Abd-Elsalam K.A."/>
            <person name="Aerts A.L."/>
            <person name="Bahkali A.H."/>
            <person name="Beenen H.G."/>
            <person name="Chettri P."/>
            <person name="Cox M.P."/>
            <person name="Datema E."/>
            <person name="de Vries R.P."/>
            <person name="Dhillon B."/>
            <person name="Ganley A.R."/>
            <person name="Griffiths S.A."/>
            <person name="Guo Y."/>
            <person name="Hamelin R.C."/>
            <person name="Henrissat B."/>
            <person name="Kabir M.S."/>
            <person name="Jashni M.K."/>
            <person name="Kema G."/>
            <person name="Klaubauf S."/>
            <person name="Lapidus A."/>
            <person name="Levasseur A."/>
            <person name="Lindquist E."/>
            <person name="Mehrabi R."/>
            <person name="Ohm R.A."/>
            <person name="Owen T.J."/>
            <person name="Salamov A."/>
            <person name="Schwelm A."/>
            <person name="Schijlen E."/>
            <person name="Sun H."/>
            <person name="van den Burg H.A."/>
            <person name="van Ham R.C.H.J."/>
            <person name="Zhang S."/>
            <person name="Goodwin S.B."/>
            <person name="Grigoriev I.V."/>
            <person name="Collemare J."/>
            <person name="Bradshaw R.E."/>
        </authorList>
    </citation>
    <scope>NUCLEOTIDE SEQUENCE [LARGE SCALE GENOMIC DNA]</scope>
    <source>
        <strain evidence="2">NZE10 / CBS 128990</strain>
    </source>
</reference>